<dbReference type="SUPFAM" id="SSF51905">
    <property type="entry name" value="FAD/NAD(P)-binding domain"/>
    <property type="match status" value="1"/>
</dbReference>
<reference evidence="5 6" key="1">
    <citation type="submission" date="2014-07" db="EMBL/GenBank/DDBJ databases">
        <title>Genome Sequence of Rhodococcus opacus Strain R7, a Biodegrader of Mono- and Polycyclic Aromatic Hydrocarbons.</title>
        <authorList>
            <person name="Di Gennaro P."/>
            <person name="Zampolli J."/>
            <person name="Presti I."/>
            <person name="Cappelletti M."/>
            <person name="D'Ursi P."/>
            <person name="Orro A."/>
            <person name="Mezzelani A."/>
            <person name="Milanesi L."/>
        </authorList>
    </citation>
    <scope>NUCLEOTIDE SEQUENCE [LARGE SCALE GENOMIC DNA]</scope>
    <source>
        <strain evidence="5 6">R7</strain>
    </source>
</reference>
<dbReference type="InterPro" id="IPR002937">
    <property type="entry name" value="Amino_oxidase"/>
</dbReference>
<name>A0A076EDM4_RHOOP</name>
<comment type="function">
    <text evidence="1">Probable oxidoreductase that may play a role as regulator of mitochondrial function.</text>
</comment>
<dbReference type="EMBL" id="CP008947">
    <property type="protein sequence ID" value="AII03761.1"/>
    <property type="molecule type" value="Genomic_DNA"/>
</dbReference>
<dbReference type="AlphaFoldDB" id="A0A076EDM4"/>
<sequence>MTVRTVDAVVIGAGPNGLAATATLAAAGWDVVLLEQQPEPGGAVRSAELFPGFRTDLFSAFYPLAAVSPAIRHLDLEGVGLRWSQAPAAVGHPRHPDDDDAPLIHRDPADTAADLERRQPGDGQAWLRLFEQWKDVKEPFLDTLFSPFPPVRGPRRLLSQLGTAEALRLVRFLMLPARRMTHELFDGESARVLLLGNAMHADTPVDAPGSGVMGYLLTMLAQDDGYVVPVGGAGALSAAMAERGRRNGAEIRCGEEVTSIEVTGGVATEVRTAGGDRYLTRRAVLADVSAPALYGRLLDSSVVPAGVRADLEKFEWDTPVVKVNYALDRKIPWRSRSLESAGTVHLGADDNGLVRWMADLTTGVIPTHPFLLFGQMTTSDPSRSPEGTESAWAYTHLPRGITDDESAELLAHRVDAMLESHAPGFAERVVGRNVQRPGDLEASNANLHGGAVNGGTAQLYQQLVFRPTPGSSGPDTSIDRLYLASSATHPGGGVHGMCGYNAARAALADHGRWGLVRRKVRGRILDLVVTPDGKRSSHHR</sequence>
<evidence type="ECO:0000256" key="1">
    <source>
        <dbReference type="ARBA" id="ARBA00037217"/>
    </source>
</evidence>
<evidence type="ECO:0000313" key="5">
    <source>
        <dbReference type="EMBL" id="AII03761.1"/>
    </source>
</evidence>
<dbReference type="RefSeq" id="WP_128638582.1">
    <property type="nucleotide sequence ID" value="NZ_CP008947.1"/>
</dbReference>
<dbReference type="eggNOG" id="COG1233">
    <property type="taxonomic scope" value="Bacteria"/>
</dbReference>
<dbReference type="InterPro" id="IPR036188">
    <property type="entry name" value="FAD/NAD-bd_sf"/>
</dbReference>
<protein>
    <recommendedName>
        <fullName evidence="3">Pyridine nucleotide-disulfide oxidoreductase domain-containing protein 2</fullName>
    </recommendedName>
</protein>
<organism evidence="5 6">
    <name type="scientific">Rhodococcus opacus</name>
    <name type="common">Nocardia opaca</name>
    <dbReference type="NCBI Taxonomy" id="37919"/>
    <lineage>
        <taxon>Bacteria</taxon>
        <taxon>Bacillati</taxon>
        <taxon>Actinomycetota</taxon>
        <taxon>Actinomycetes</taxon>
        <taxon>Mycobacteriales</taxon>
        <taxon>Nocardiaceae</taxon>
        <taxon>Rhodococcus</taxon>
    </lineage>
</organism>
<proteinExistence type="predicted"/>
<accession>A0A076EDM4</accession>
<feature type="domain" description="Amine oxidase" evidence="4">
    <location>
        <begin position="17"/>
        <end position="496"/>
    </location>
</feature>
<dbReference type="Pfam" id="PF01593">
    <property type="entry name" value="Amino_oxidase"/>
    <property type="match status" value="1"/>
</dbReference>
<evidence type="ECO:0000259" key="4">
    <source>
        <dbReference type="Pfam" id="PF01593"/>
    </source>
</evidence>
<comment type="subunit">
    <text evidence="2">Interacts with COX5B; this interaction may contribute to localize PYROXD2 to the inner face of the inner mitochondrial membrane.</text>
</comment>
<dbReference type="PANTHER" id="PTHR10668">
    <property type="entry name" value="PHYTOENE DEHYDROGENASE"/>
    <property type="match status" value="1"/>
</dbReference>
<evidence type="ECO:0000313" key="6">
    <source>
        <dbReference type="Proteomes" id="UP000028488"/>
    </source>
</evidence>
<evidence type="ECO:0000256" key="3">
    <source>
        <dbReference type="ARBA" id="ARBA00040298"/>
    </source>
</evidence>
<dbReference type="GO" id="GO:0016491">
    <property type="term" value="F:oxidoreductase activity"/>
    <property type="evidence" value="ECO:0007669"/>
    <property type="project" value="InterPro"/>
</dbReference>
<dbReference type="Proteomes" id="UP000028488">
    <property type="component" value="Chromosome"/>
</dbReference>
<dbReference type="PANTHER" id="PTHR10668:SF105">
    <property type="entry name" value="DEHYDROGENASE-RELATED"/>
    <property type="match status" value="1"/>
</dbReference>
<evidence type="ECO:0000256" key="2">
    <source>
        <dbReference type="ARBA" id="ARBA00038825"/>
    </source>
</evidence>
<dbReference type="Gene3D" id="3.50.50.60">
    <property type="entry name" value="FAD/NAD(P)-binding domain"/>
    <property type="match status" value="2"/>
</dbReference>
<gene>
    <name evidence="5" type="ORF">EP51_03685</name>
</gene>